<feature type="non-terminal residue" evidence="3">
    <location>
        <position position="1"/>
    </location>
</feature>
<dbReference type="OrthoDB" id="9760256at2"/>
<keyword evidence="1" id="KW-0092">Biotin</keyword>
<dbReference type="Gene3D" id="2.40.50.100">
    <property type="match status" value="1"/>
</dbReference>
<evidence type="ECO:0000313" key="3">
    <source>
        <dbReference type="EMBL" id="EER57951.1"/>
    </source>
</evidence>
<name>C5TC45_ACIDE</name>
<dbReference type="RefSeq" id="WP_005800560.1">
    <property type="nucleotide sequence ID" value="NZ_ACQT01000403.1"/>
</dbReference>
<dbReference type="PANTHER" id="PTHR45266">
    <property type="entry name" value="OXALOACETATE DECARBOXYLASE ALPHA CHAIN"/>
    <property type="match status" value="1"/>
</dbReference>
<evidence type="ECO:0000313" key="4">
    <source>
        <dbReference type="Proteomes" id="UP000003856"/>
    </source>
</evidence>
<feature type="domain" description="Lipoyl-binding" evidence="2">
    <location>
        <begin position="1"/>
        <end position="72"/>
    </location>
</feature>
<evidence type="ECO:0000259" key="2">
    <source>
        <dbReference type="PROSITE" id="PS50968"/>
    </source>
</evidence>
<dbReference type="CDD" id="cd06850">
    <property type="entry name" value="biotinyl_domain"/>
    <property type="match status" value="1"/>
</dbReference>
<dbReference type="PATRIC" id="fig|573060.9.peg.439"/>
<dbReference type="InterPro" id="IPR001882">
    <property type="entry name" value="Biotin_BS"/>
</dbReference>
<comment type="caution">
    <text evidence="3">The sequence shown here is derived from an EMBL/GenBank/DDBJ whole genome shotgun (WGS) entry which is preliminary data.</text>
</comment>
<dbReference type="InterPro" id="IPR011053">
    <property type="entry name" value="Single_hybrid_motif"/>
</dbReference>
<dbReference type="Proteomes" id="UP000003856">
    <property type="component" value="Unassembled WGS sequence"/>
</dbReference>
<protein>
    <submittedName>
        <fullName evidence="3">Biotin/lipoyl attachment domain-containing protein</fullName>
    </submittedName>
</protein>
<dbReference type="EMBL" id="ACQT01000403">
    <property type="protein sequence ID" value="EER57951.1"/>
    <property type="molecule type" value="Genomic_DNA"/>
</dbReference>
<dbReference type="InterPro" id="IPR050709">
    <property type="entry name" value="Biotin_Carboxyl_Carrier/Decarb"/>
</dbReference>
<dbReference type="Pfam" id="PF00364">
    <property type="entry name" value="Biotin_lipoyl"/>
    <property type="match status" value="1"/>
</dbReference>
<reference evidence="3 4" key="1">
    <citation type="submission" date="2009-05" db="EMBL/GenBank/DDBJ databases">
        <title>The draft genome of Acidovorax delafieldii 2AN.</title>
        <authorList>
            <consortium name="US DOE Joint Genome Institute (JGI-PGF)"/>
            <person name="Lucas S."/>
            <person name="Copeland A."/>
            <person name="Lapidus A."/>
            <person name="Glavina del Rio T."/>
            <person name="Tice H."/>
            <person name="Bruce D."/>
            <person name="Goodwin L."/>
            <person name="Pitluck S."/>
            <person name="Larimer F."/>
            <person name="Land M.L."/>
            <person name="Hauser L."/>
            <person name="Shelobolina E.S."/>
            <person name="Picardal F."/>
            <person name="Roden E."/>
            <person name="Emerson D."/>
        </authorList>
    </citation>
    <scope>NUCLEOTIDE SEQUENCE [LARGE SCALE GENOMIC DNA]</scope>
    <source>
        <strain evidence="3 4">2AN</strain>
    </source>
</reference>
<dbReference type="PROSITE" id="PS50968">
    <property type="entry name" value="BIOTINYL_LIPOYL"/>
    <property type="match status" value="1"/>
</dbReference>
<dbReference type="InterPro" id="IPR000089">
    <property type="entry name" value="Biotin_lipoyl"/>
</dbReference>
<sequence>AQDAGAVASPIAGTLHAWKVADGDAVQEGDVIAVMEAMKMEMQVAAHRSGRITLAAEAGSAQAAGAVIARIG</sequence>
<organism evidence="3 4">
    <name type="scientific">Acidovorax delafieldii 2AN</name>
    <dbReference type="NCBI Taxonomy" id="573060"/>
    <lineage>
        <taxon>Bacteria</taxon>
        <taxon>Pseudomonadati</taxon>
        <taxon>Pseudomonadota</taxon>
        <taxon>Betaproteobacteria</taxon>
        <taxon>Burkholderiales</taxon>
        <taxon>Comamonadaceae</taxon>
        <taxon>Acidovorax</taxon>
    </lineage>
</organism>
<gene>
    <name evidence="3" type="ORF">AcdelDRAFT_4475</name>
</gene>
<accession>C5TC45</accession>
<dbReference type="PANTHER" id="PTHR45266:SF3">
    <property type="entry name" value="OXALOACETATE DECARBOXYLASE ALPHA CHAIN"/>
    <property type="match status" value="1"/>
</dbReference>
<dbReference type="AlphaFoldDB" id="C5TC45"/>
<proteinExistence type="predicted"/>
<evidence type="ECO:0000256" key="1">
    <source>
        <dbReference type="ARBA" id="ARBA00023267"/>
    </source>
</evidence>
<keyword evidence="4" id="KW-1185">Reference proteome</keyword>
<dbReference type="SUPFAM" id="SSF51230">
    <property type="entry name" value="Single hybrid motif"/>
    <property type="match status" value="1"/>
</dbReference>
<dbReference type="PROSITE" id="PS00188">
    <property type="entry name" value="BIOTIN"/>
    <property type="match status" value="1"/>
</dbReference>